<keyword evidence="1" id="KW-0732">Signal</keyword>
<keyword evidence="3" id="KW-1185">Reference proteome</keyword>
<feature type="signal peptide" evidence="1">
    <location>
        <begin position="1"/>
        <end position="18"/>
    </location>
</feature>
<name>A0ABV5GI17_9FLAO</name>
<proteinExistence type="predicted"/>
<dbReference type="EMBL" id="JBHMEY010000001">
    <property type="protein sequence ID" value="MFB9095009.1"/>
    <property type="molecule type" value="Genomic_DNA"/>
</dbReference>
<feature type="chain" id="PRO_5046830001" description="DUF3108 domain-containing protein" evidence="1">
    <location>
        <begin position="19"/>
        <end position="270"/>
    </location>
</feature>
<accession>A0ABV5GI17</accession>
<evidence type="ECO:0000313" key="3">
    <source>
        <dbReference type="Proteomes" id="UP001589607"/>
    </source>
</evidence>
<comment type="caution">
    <text evidence="2">The sequence shown here is derived from an EMBL/GenBank/DDBJ whole genome shotgun (WGS) entry which is preliminary data.</text>
</comment>
<gene>
    <name evidence="2" type="ORF">ACFFVF_00650</name>
</gene>
<dbReference type="Proteomes" id="UP001589607">
    <property type="component" value="Unassembled WGS sequence"/>
</dbReference>
<organism evidence="2 3">
    <name type="scientific">Flavobacterium jumunjinense</name>
    <dbReference type="NCBI Taxonomy" id="998845"/>
    <lineage>
        <taxon>Bacteria</taxon>
        <taxon>Pseudomonadati</taxon>
        <taxon>Bacteroidota</taxon>
        <taxon>Flavobacteriia</taxon>
        <taxon>Flavobacteriales</taxon>
        <taxon>Flavobacteriaceae</taxon>
        <taxon>Flavobacterium</taxon>
    </lineage>
</organism>
<protein>
    <recommendedName>
        <fullName evidence="4">DUF3108 domain-containing protein</fullName>
    </recommendedName>
</protein>
<dbReference type="RefSeq" id="WP_236454738.1">
    <property type="nucleotide sequence ID" value="NZ_CBCSGE010000007.1"/>
</dbReference>
<evidence type="ECO:0000256" key="1">
    <source>
        <dbReference type="SAM" id="SignalP"/>
    </source>
</evidence>
<reference evidence="2 3" key="1">
    <citation type="submission" date="2024-09" db="EMBL/GenBank/DDBJ databases">
        <authorList>
            <person name="Sun Q."/>
            <person name="Mori K."/>
        </authorList>
    </citation>
    <scope>NUCLEOTIDE SEQUENCE [LARGE SCALE GENOMIC DNA]</scope>
    <source>
        <strain evidence="2 3">CECT 7955</strain>
    </source>
</reference>
<evidence type="ECO:0008006" key="4">
    <source>
        <dbReference type="Google" id="ProtNLM"/>
    </source>
</evidence>
<sequence>MKTILQILLFFTSSSTFSQTQIIENFNTIETGYELYINYYGGVISDSTKARSIILNNPEKIKALVQNWQGEKVNYVAKCGFDYTIYLIKDKKIIEQIAYNSECNFVRTENSNFKTTTNPFLSVEKDSTFKNYEFYTDNYKEARYVLNTALEFKNIYIPHLKSYDKWRTYENSFTIHIKEKSKSKKLKQAEVYQKEIHDKYPLDNFEIDYLRNYNDTTVININCHPGFWEKFTLYEKKKNGPIESLFFITFLGDKYEIEKIEKIKYEAIKQ</sequence>
<evidence type="ECO:0000313" key="2">
    <source>
        <dbReference type="EMBL" id="MFB9095009.1"/>
    </source>
</evidence>